<evidence type="ECO:0000256" key="2">
    <source>
        <dbReference type="ARBA" id="ARBA00023002"/>
    </source>
</evidence>
<dbReference type="Gene3D" id="3.30.390.50">
    <property type="entry name" value="CO dehydrogenase flavoprotein, C-terminal domain"/>
    <property type="match status" value="1"/>
</dbReference>
<dbReference type="STRING" id="36842.SAMN02194393_02321"/>
<organism evidence="4 5">
    <name type="scientific">Maledivibacter halophilus</name>
    <dbReference type="NCBI Taxonomy" id="36842"/>
    <lineage>
        <taxon>Bacteria</taxon>
        <taxon>Bacillati</taxon>
        <taxon>Bacillota</taxon>
        <taxon>Clostridia</taxon>
        <taxon>Peptostreptococcales</taxon>
        <taxon>Caminicellaceae</taxon>
        <taxon>Maledivibacter</taxon>
    </lineage>
</organism>
<keyword evidence="2" id="KW-0560">Oxidoreductase</keyword>
<dbReference type="PROSITE" id="PS51387">
    <property type="entry name" value="FAD_PCMH"/>
    <property type="match status" value="1"/>
</dbReference>
<dbReference type="GO" id="GO:0071949">
    <property type="term" value="F:FAD binding"/>
    <property type="evidence" value="ECO:0007669"/>
    <property type="project" value="InterPro"/>
</dbReference>
<evidence type="ECO:0000313" key="4">
    <source>
        <dbReference type="EMBL" id="SKC69868.1"/>
    </source>
</evidence>
<accession>A0A1T5L399</accession>
<dbReference type="OrthoDB" id="9803647at2"/>
<proteinExistence type="predicted"/>
<gene>
    <name evidence="4" type="ORF">SAMN02194393_02321</name>
</gene>
<keyword evidence="5" id="KW-1185">Reference proteome</keyword>
<name>A0A1T5L399_9FIRM</name>
<dbReference type="InterPro" id="IPR036683">
    <property type="entry name" value="CO_DH_flav_C_dom_sf"/>
</dbReference>
<dbReference type="EMBL" id="FUZT01000005">
    <property type="protein sequence ID" value="SKC69868.1"/>
    <property type="molecule type" value="Genomic_DNA"/>
</dbReference>
<dbReference type="Gene3D" id="3.30.465.10">
    <property type="match status" value="1"/>
</dbReference>
<dbReference type="PANTHER" id="PTHR42659">
    <property type="entry name" value="XANTHINE DEHYDROGENASE SUBUNIT C-RELATED"/>
    <property type="match status" value="1"/>
</dbReference>
<reference evidence="4 5" key="1">
    <citation type="submission" date="2017-02" db="EMBL/GenBank/DDBJ databases">
        <authorList>
            <person name="Peterson S.W."/>
        </authorList>
    </citation>
    <scope>NUCLEOTIDE SEQUENCE [LARGE SCALE GENOMIC DNA]</scope>
    <source>
        <strain evidence="4 5">M1</strain>
    </source>
</reference>
<dbReference type="RefSeq" id="WP_079491799.1">
    <property type="nucleotide sequence ID" value="NZ_FUZT01000005.1"/>
</dbReference>
<evidence type="ECO:0000259" key="3">
    <source>
        <dbReference type="PROSITE" id="PS51387"/>
    </source>
</evidence>
<dbReference type="InterPro" id="IPR002346">
    <property type="entry name" value="Mopterin_DH_FAD-bd"/>
</dbReference>
<dbReference type="InterPro" id="IPR036318">
    <property type="entry name" value="FAD-bd_PCMH-like_sf"/>
</dbReference>
<dbReference type="Pfam" id="PF00941">
    <property type="entry name" value="FAD_binding_5"/>
    <property type="match status" value="1"/>
</dbReference>
<dbReference type="GO" id="GO:0016491">
    <property type="term" value="F:oxidoreductase activity"/>
    <property type="evidence" value="ECO:0007669"/>
    <property type="project" value="UniProtKB-KW"/>
</dbReference>
<protein>
    <submittedName>
        <fullName evidence="4">CO or xanthine dehydrogenase, FAD-binding subunit</fullName>
    </submittedName>
</protein>
<dbReference type="SMART" id="SM01092">
    <property type="entry name" value="CO_deh_flav_C"/>
    <property type="match status" value="1"/>
</dbReference>
<dbReference type="SUPFAM" id="SSF55447">
    <property type="entry name" value="CO dehydrogenase flavoprotein C-terminal domain-like"/>
    <property type="match status" value="1"/>
</dbReference>
<evidence type="ECO:0000313" key="5">
    <source>
        <dbReference type="Proteomes" id="UP000190285"/>
    </source>
</evidence>
<dbReference type="Pfam" id="PF03450">
    <property type="entry name" value="CO_deh_flav_C"/>
    <property type="match status" value="1"/>
</dbReference>
<dbReference type="PANTHER" id="PTHR42659:SF9">
    <property type="entry name" value="XANTHINE DEHYDROGENASE FAD-BINDING SUBUNIT XDHB-RELATED"/>
    <property type="match status" value="1"/>
</dbReference>
<dbReference type="AlphaFoldDB" id="A0A1T5L399"/>
<sequence length="264" mass="29549">MINIKEYIAPESIEKAYEVLMSRSNNLILGGCGFIKLDCKSIDTAIDLCNLSLDYIIENEKEILIGADTSLRELEINNIIKNYCGGVISSGVSYIGGVQLRNMARVGASVFSRYGFSDLLPPLLVLEARVRLYRGGIINLKEFLDKEYERDILLEIILPKKEGVAVFDCLRKTSGDFSIINGAMFKGKDGDYKIAIGSRPERAKLAVKASEALKDGINIDRALDMAAKELDFGTNIRGSKEYREDMCRVLVKRMYDRVGDYCDR</sequence>
<dbReference type="InterPro" id="IPR051312">
    <property type="entry name" value="Diverse_Substr_Oxidored"/>
</dbReference>
<dbReference type="Proteomes" id="UP000190285">
    <property type="component" value="Unassembled WGS sequence"/>
</dbReference>
<dbReference type="SUPFAM" id="SSF56176">
    <property type="entry name" value="FAD-binding/transporter-associated domain-like"/>
    <property type="match status" value="1"/>
</dbReference>
<evidence type="ECO:0000256" key="1">
    <source>
        <dbReference type="ARBA" id="ARBA00022630"/>
    </source>
</evidence>
<feature type="domain" description="FAD-binding PCMH-type" evidence="3">
    <location>
        <begin position="1"/>
        <end position="163"/>
    </location>
</feature>
<dbReference type="InterPro" id="IPR005107">
    <property type="entry name" value="CO_DH_flav_C"/>
</dbReference>
<dbReference type="InterPro" id="IPR016166">
    <property type="entry name" value="FAD-bd_PCMH"/>
</dbReference>
<keyword evidence="1" id="KW-0285">Flavoprotein</keyword>
<dbReference type="InterPro" id="IPR016169">
    <property type="entry name" value="FAD-bd_PCMH_sub2"/>
</dbReference>